<name>A0ABV9KW07_9BACT</name>
<accession>A0ABV9KW07</accession>
<evidence type="ECO:0000313" key="1">
    <source>
        <dbReference type="EMBL" id="MFC4674044.1"/>
    </source>
</evidence>
<dbReference type="RefSeq" id="WP_379995930.1">
    <property type="nucleotide sequence ID" value="NZ_JBHSGN010000067.1"/>
</dbReference>
<dbReference type="Proteomes" id="UP001596023">
    <property type="component" value="Unassembled WGS sequence"/>
</dbReference>
<dbReference type="EMBL" id="JBHSGN010000067">
    <property type="protein sequence ID" value="MFC4674044.1"/>
    <property type="molecule type" value="Genomic_DNA"/>
</dbReference>
<keyword evidence="2" id="KW-1185">Reference proteome</keyword>
<gene>
    <name evidence="1" type="ORF">ACFO6W_10085</name>
</gene>
<organism evidence="1 2">
    <name type="scientific">Dysgonomonas termitidis</name>
    <dbReference type="NCBI Taxonomy" id="1516126"/>
    <lineage>
        <taxon>Bacteria</taxon>
        <taxon>Pseudomonadati</taxon>
        <taxon>Bacteroidota</taxon>
        <taxon>Bacteroidia</taxon>
        <taxon>Bacteroidales</taxon>
        <taxon>Dysgonomonadaceae</taxon>
        <taxon>Dysgonomonas</taxon>
    </lineage>
</organism>
<reference evidence="2" key="1">
    <citation type="journal article" date="2019" name="Int. J. Syst. Evol. Microbiol.">
        <title>The Global Catalogue of Microorganisms (GCM) 10K type strain sequencing project: providing services to taxonomists for standard genome sequencing and annotation.</title>
        <authorList>
            <consortium name="The Broad Institute Genomics Platform"/>
            <consortium name="The Broad Institute Genome Sequencing Center for Infectious Disease"/>
            <person name="Wu L."/>
            <person name="Ma J."/>
        </authorList>
    </citation>
    <scope>NUCLEOTIDE SEQUENCE [LARGE SCALE GENOMIC DNA]</scope>
    <source>
        <strain evidence="2">CCUG 66188</strain>
    </source>
</reference>
<protein>
    <submittedName>
        <fullName evidence="1">Uncharacterized protein</fullName>
    </submittedName>
</protein>
<evidence type="ECO:0000313" key="2">
    <source>
        <dbReference type="Proteomes" id="UP001596023"/>
    </source>
</evidence>
<proteinExistence type="predicted"/>
<sequence length="202" mass="23039">MNKASGSTVFPTIEKYKEAVKYFAEFRKKEVIHNLGDEHAGIIFTNLFEQSNGQLRIVAGSLTSRISQTDEYLSALKGFLSKKDTKLYIMLDSIMDHSGNKNNSELDNFKSSRLSELLKGFQNKVEIILSSKRFYIKIDDKPKPIHFAVGDDSMYRLETDIKQRQAECCFNDSTFAKILSDSFDELYKEMSSDKSKIVSLAN</sequence>
<comment type="caution">
    <text evidence="1">The sequence shown here is derived from an EMBL/GenBank/DDBJ whole genome shotgun (WGS) entry which is preliminary data.</text>
</comment>